<reference evidence="1" key="1">
    <citation type="journal article" date="2003" name="Arch. Virol.">
        <title>Genetic diversity of avian infectious bronchitis virus California variants isolated between 1988 and 2001 based on the S1 subunit of the spike glycoprotein.</title>
        <authorList>
            <person name="Schikora B.M."/>
            <person name="Shih L.M."/>
            <person name="Hietala S.K."/>
        </authorList>
    </citation>
    <scope>NUCLEOTIDE SEQUENCE</scope>
</reference>
<feature type="non-terminal residue" evidence="1">
    <location>
        <position position="133"/>
    </location>
</feature>
<name>Q8QRA2_9GAMC</name>
<organism evidence="1">
    <name type="scientific">Infectious bronchitis virus</name>
    <dbReference type="NCBI Taxonomy" id="11120"/>
    <lineage>
        <taxon>Viruses</taxon>
        <taxon>Riboviria</taxon>
        <taxon>Orthornavirae</taxon>
        <taxon>Pisuviricota</taxon>
        <taxon>Pisoniviricetes</taxon>
        <taxon>Nidovirales</taxon>
        <taxon>Cornidovirineae</taxon>
        <taxon>Coronaviridae</taxon>
        <taxon>Orthocoronavirinae</taxon>
        <taxon>Gammacoronavirus</taxon>
        <taxon>Igacovirus</taxon>
        <taxon>Gammacoronavirus galli</taxon>
        <taxon>Avian coronavirus</taxon>
    </lineage>
</organism>
<accession>Q8QRA2</accession>
<sequence>GVHMQLMCPQNRSANRCTAAPFLLEKFCSFCGHDCTSWYDMVGCTILAAHCNFTNTVVCVTHCFKHRPNCPLTGLIPQSYIRIAAMKSNGTGPSDLFYNLTVPVTKYPKFRSLQCVNNQTSVYLNGDLVFTSN</sequence>
<proteinExistence type="predicted"/>
<dbReference type="EMBL" id="AF488288">
    <property type="protein sequence ID" value="AAM09488.1"/>
    <property type="molecule type" value="Genomic_RNA"/>
</dbReference>
<evidence type="ECO:0000313" key="1">
    <source>
        <dbReference type="EMBL" id="AAM09488.1"/>
    </source>
</evidence>
<feature type="non-terminal residue" evidence="1">
    <location>
        <position position="1"/>
    </location>
</feature>
<protein>
    <submittedName>
        <fullName evidence="1">S1 glycoprotein</fullName>
    </submittedName>
</protein>